<comment type="subunit">
    <text evidence="4">Homodimer.</text>
</comment>
<evidence type="ECO:0000313" key="8">
    <source>
        <dbReference type="Proteomes" id="UP001595818"/>
    </source>
</evidence>
<evidence type="ECO:0000256" key="2">
    <source>
        <dbReference type="ARBA" id="ARBA00022694"/>
    </source>
</evidence>
<dbReference type="Pfam" id="PF01416">
    <property type="entry name" value="PseudoU_synth_1"/>
    <property type="match status" value="1"/>
</dbReference>
<organism evidence="7 8">
    <name type="scientific">Negadavirga shengliensis</name>
    <dbReference type="NCBI Taxonomy" id="1389218"/>
    <lineage>
        <taxon>Bacteria</taxon>
        <taxon>Pseudomonadati</taxon>
        <taxon>Bacteroidota</taxon>
        <taxon>Cytophagia</taxon>
        <taxon>Cytophagales</taxon>
        <taxon>Cyclobacteriaceae</taxon>
        <taxon>Negadavirga</taxon>
    </lineage>
</organism>
<dbReference type="PIRSF" id="PIRSF001430">
    <property type="entry name" value="tRNA_psdUrid_synth"/>
    <property type="match status" value="1"/>
</dbReference>
<name>A0ABV9T366_9BACT</name>
<dbReference type="InterPro" id="IPR020097">
    <property type="entry name" value="PsdUridine_synth_TruA_a/b_dom"/>
</dbReference>
<evidence type="ECO:0000256" key="1">
    <source>
        <dbReference type="ARBA" id="ARBA00009375"/>
    </source>
</evidence>
<comment type="function">
    <text evidence="4">Formation of pseudouridine at positions 38, 39 and 40 in the anticodon stem and loop of transfer RNAs.</text>
</comment>
<dbReference type="SUPFAM" id="SSF55120">
    <property type="entry name" value="Pseudouridine synthase"/>
    <property type="match status" value="1"/>
</dbReference>
<dbReference type="HAMAP" id="MF_00171">
    <property type="entry name" value="TruA"/>
    <property type="match status" value="1"/>
</dbReference>
<dbReference type="Gene3D" id="3.30.70.660">
    <property type="entry name" value="Pseudouridine synthase I, catalytic domain, C-terminal subdomain"/>
    <property type="match status" value="1"/>
</dbReference>
<comment type="caution">
    <text evidence="7">The sequence shown here is derived from an EMBL/GenBank/DDBJ whole genome shotgun (WGS) entry which is preliminary data.</text>
</comment>
<evidence type="ECO:0000256" key="3">
    <source>
        <dbReference type="ARBA" id="ARBA00023235"/>
    </source>
</evidence>
<keyword evidence="3 4" id="KW-0413">Isomerase</keyword>
<keyword evidence="2 4" id="KW-0819">tRNA processing</keyword>
<dbReference type="InterPro" id="IPR020103">
    <property type="entry name" value="PsdUridine_synth_cat_dom_sf"/>
</dbReference>
<evidence type="ECO:0000259" key="6">
    <source>
        <dbReference type="Pfam" id="PF01416"/>
    </source>
</evidence>
<proteinExistence type="inferred from homology"/>
<evidence type="ECO:0000313" key="7">
    <source>
        <dbReference type="EMBL" id="MFC4873109.1"/>
    </source>
</evidence>
<dbReference type="GO" id="GO:0160147">
    <property type="term" value="F:tRNA pseudouridine(38-40) synthase activity"/>
    <property type="evidence" value="ECO:0007669"/>
    <property type="project" value="UniProtKB-EC"/>
</dbReference>
<evidence type="ECO:0000256" key="5">
    <source>
        <dbReference type="RuleBase" id="RU003792"/>
    </source>
</evidence>
<comment type="similarity">
    <text evidence="1 4 5">Belongs to the tRNA pseudouridine synthase TruA family.</text>
</comment>
<dbReference type="Proteomes" id="UP001595818">
    <property type="component" value="Unassembled WGS sequence"/>
</dbReference>
<dbReference type="EMBL" id="JBHSJJ010000008">
    <property type="protein sequence ID" value="MFC4873109.1"/>
    <property type="molecule type" value="Genomic_DNA"/>
</dbReference>
<keyword evidence="8" id="KW-1185">Reference proteome</keyword>
<dbReference type="InterPro" id="IPR020095">
    <property type="entry name" value="PsdUridine_synth_TruA_C"/>
</dbReference>
<feature type="active site" description="Nucleophile" evidence="4">
    <location>
        <position position="52"/>
    </location>
</feature>
<comment type="caution">
    <text evidence="4">Lacks conserved residue(s) required for the propagation of feature annotation.</text>
</comment>
<dbReference type="Gene3D" id="3.30.70.580">
    <property type="entry name" value="Pseudouridine synthase I, catalytic domain, N-terminal subdomain"/>
    <property type="match status" value="1"/>
</dbReference>
<dbReference type="InterPro" id="IPR001406">
    <property type="entry name" value="PsdUridine_synth_TruA"/>
</dbReference>
<dbReference type="InterPro" id="IPR020094">
    <property type="entry name" value="TruA/RsuA/RluB/E/F_N"/>
</dbReference>
<accession>A0ABV9T366</accession>
<feature type="binding site" evidence="4">
    <location>
        <position position="110"/>
    </location>
    <ligand>
        <name>substrate</name>
    </ligand>
</feature>
<dbReference type="RefSeq" id="WP_377065688.1">
    <property type="nucleotide sequence ID" value="NZ_JBHSJJ010000008.1"/>
</dbReference>
<dbReference type="PANTHER" id="PTHR11142:SF0">
    <property type="entry name" value="TRNA PSEUDOURIDINE SYNTHASE-LIKE 1"/>
    <property type="match status" value="1"/>
</dbReference>
<dbReference type="PANTHER" id="PTHR11142">
    <property type="entry name" value="PSEUDOURIDYLATE SYNTHASE"/>
    <property type="match status" value="1"/>
</dbReference>
<gene>
    <name evidence="4 7" type="primary">truA</name>
    <name evidence="7" type="ORF">ACFPFU_15530</name>
</gene>
<dbReference type="CDD" id="cd02570">
    <property type="entry name" value="PseudoU_synth_EcTruA"/>
    <property type="match status" value="1"/>
</dbReference>
<comment type="catalytic activity">
    <reaction evidence="4 5">
        <text>uridine(38/39/40) in tRNA = pseudouridine(38/39/40) in tRNA</text>
        <dbReference type="Rhea" id="RHEA:22376"/>
        <dbReference type="Rhea" id="RHEA-COMP:10085"/>
        <dbReference type="Rhea" id="RHEA-COMP:10087"/>
        <dbReference type="ChEBI" id="CHEBI:65314"/>
        <dbReference type="ChEBI" id="CHEBI:65315"/>
        <dbReference type="EC" id="5.4.99.12"/>
    </reaction>
</comment>
<protein>
    <recommendedName>
        <fullName evidence="4">tRNA pseudouridine synthase A</fullName>
        <ecNumber evidence="4">5.4.99.12</ecNumber>
    </recommendedName>
    <alternativeName>
        <fullName evidence="4">tRNA pseudouridine(38-40) synthase</fullName>
    </alternativeName>
    <alternativeName>
        <fullName evidence="4">tRNA pseudouridylate synthase I</fullName>
    </alternativeName>
    <alternativeName>
        <fullName evidence="4">tRNA-uridine isomerase I</fullName>
    </alternativeName>
</protein>
<dbReference type="EC" id="5.4.99.12" evidence="4"/>
<feature type="domain" description="Pseudouridine synthase I TruA alpha/beta" evidence="6">
    <location>
        <begin position="148"/>
        <end position="243"/>
    </location>
</feature>
<dbReference type="NCBIfam" id="TIGR00071">
    <property type="entry name" value="hisT_truA"/>
    <property type="match status" value="1"/>
</dbReference>
<evidence type="ECO:0000256" key="4">
    <source>
        <dbReference type="HAMAP-Rule" id="MF_00171"/>
    </source>
</evidence>
<sequence>MRRYFLEVAYQGTRYHGWQIQQNARSVQEEIQNALSTLLRCSIATMGSGRTDTGVHALQQFLHFDYGGEIVGGDFIKRINAILPHDIAVLDLRKVVPEAHARFDALARKYEYHMVARKDPFSKNLAWHCFYELDVEAMDKAAALLMEYRDFECFSKMKTEVNHFHCEIKEAFWEQNEGRMIFHIMANRFLRGMVRAVVGTLVEIGRGKMEVEGIREVIESRSRSKAGPSVPPDGLYLSQVIYPQRIFV</sequence>
<reference evidence="8" key="1">
    <citation type="journal article" date="2019" name="Int. J. Syst. Evol. Microbiol.">
        <title>The Global Catalogue of Microorganisms (GCM) 10K type strain sequencing project: providing services to taxonomists for standard genome sequencing and annotation.</title>
        <authorList>
            <consortium name="The Broad Institute Genomics Platform"/>
            <consortium name="The Broad Institute Genome Sequencing Center for Infectious Disease"/>
            <person name="Wu L."/>
            <person name="Ma J."/>
        </authorList>
    </citation>
    <scope>NUCLEOTIDE SEQUENCE [LARGE SCALE GENOMIC DNA]</scope>
    <source>
        <strain evidence="8">CGMCC 4.7466</strain>
    </source>
</reference>